<evidence type="ECO:0000256" key="6">
    <source>
        <dbReference type="ARBA" id="ARBA00022840"/>
    </source>
</evidence>
<dbReference type="InterPro" id="IPR008271">
    <property type="entry name" value="Ser/Thr_kinase_AS"/>
</dbReference>
<dbReference type="PANTHER" id="PTHR43289">
    <property type="entry name" value="MITOGEN-ACTIVATED PROTEIN KINASE KINASE KINASE 20-RELATED"/>
    <property type="match status" value="1"/>
</dbReference>
<dbReference type="PROSITE" id="PS50011">
    <property type="entry name" value="PROTEIN_KINASE_DOM"/>
    <property type="match status" value="1"/>
</dbReference>
<dbReference type="SUPFAM" id="SSF56112">
    <property type="entry name" value="Protein kinase-like (PK-like)"/>
    <property type="match status" value="1"/>
</dbReference>
<dbReference type="PROSITE" id="PS00108">
    <property type="entry name" value="PROTEIN_KINASE_ST"/>
    <property type="match status" value="1"/>
</dbReference>
<keyword evidence="3 14" id="KW-0808">Transferase</keyword>
<evidence type="ECO:0000256" key="10">
    <source>
        <dbReference type="SAM" id="MobiDB-lite"/>
    </source>
</evidence>
<dbReference type="FunFam" id="3.30.200.20:FF:000035">
    <property type="entry name" value="Serine/threonine protein kinase Stk1"/>
    <property type="match status" value="1"/>
</dbReference>
<protein>
    <recommendedName>
        <fullName evidence="1">non-specific serine/threonine protein kinase</fullName>
        <ecNumber evidence="1">2.7.11.1</ecNumber>
    </recommendedName>
</protein>
<dbReference type="CDD" id="cd06577">
    <property type="entry name" value="PASTA_pknB"/>
    <property type="match status" value="3"/>
</dbReference>
<name>A0A174BQX3_9FIRM</name>
<keyword evidence="2" id="KW-0723">Serine/threonine-protein kinase</keyword>
<dbReference type="RefSeq" id="WP_055226964.1">
    <property type="nucleotide sequence ID" value="NZ_CYYV01000005.1"/>
</dbReference>
<dbReference type="SMART" id="SM00220">
    <property type="entry name" value="S_TKc"/>
    <property type="match status" value="1"/>
</dbReference>
<reference evidence="14 15" key="1">
    <citation type="submission" date="2015-09" db="EMBL/GenBank/DDBJ databases">
        <authorList>
            <consortium name="Pathogen Informatics"/>
        </authorList>
    </citation>
    <scope>NUCLEOTIDE SEQUENCE [LARGE SCALE GENOMIC DNA]</scope>
    <source>
        <strain evidence="14 15">2789STDY5608849</strain>
    </source>
</reference>
<keyword evidence="11" id="KW-0812">Transmembrane</keyword>
<feature type="domain" description="PASTA" evidence="13">
    <location>
        <begin position="572"/>
        <end position="636"/>
    </location>
</feature>
<comment type="catalytic activity">
    <reaction evidence="8">
        <text>L-seryl-[protein] + ATP = O-phospho-L-seryl-[protein] + ADP + H(+)</text>
        <dbReference type="Rhea" id="RHEA:17989"/>
        <dbReference type="Rhea" id="RHEA-COMP:9863"/>
        <dbReference type="Rhea" id="RHEA-COMP:11604"/>
        <dbReference type="ChEBI" id="CHEBI:15378"/>
        <dbReference type="ChEBI" id="CHEBI:29999"/>
        <dbReference type="ChEBI" id="CHEBI:30616"/>
        <dbReference type="ChEBI" id="CHEBI:83421"/>
        <dbReference type="ChEBI" id="CHEBI:456216"/>
        <dbReference type="EC" id="2.7.11.1"/>
    </reaction>
</comment>
<dbReference type="PROSITE" id="PS00107">
    <property type="entry name" value="PROTEIN_KINASE_ATP"/>
    <property type="match status" value="1"/>
</dbReference>
<keyword evidence="6 9" id="KW-0067">ATP-binding</keyword>
<dbReference type="EC" id="2.7.11.1" evidence="1"/>
<keyword evidence="11" id="KW-0472">Membrane</keyword>
<evidence type="ECO:0000256" key="5">
    <source>
        <dbReference type="ARBA" id="ARBA00022777"/>
    </source>
</evidence>
<dbReference type="Gene3D" id="1.10.510.10">
    <property type="entry name" value="Transferase(Phosphotransferase) domain 1"/>
    <property type="match status" value="1"/>
</dbReference>
<dbReference type="Gene3D" id="3.30.10.20">
    <property type="match status" value="3"/>
</dbReference>
<dbReference type="FunFam" id="1.10.510.10:FF:000021">
    <property type="entry name" value="Serine/threonine protein kinase"/>
    <property type="match status" value="1"/>
</dbReference>
<feature type="compositionally biased region" description="Low complexity" evidence="10">
    <location>
        <begin position="411"/>
        <end position="430"/>
    </location>
</feature>
<feature type="compositionally biased region" description="Low complexity" evidence="10">
    <location>
        <begin position="304"/>
        <end position="314"/>
    </location>
</feature>
<dbReference type="EMBL" id="CYYV01000005">
    <property type="protein sequence ID" value="CUO03491.1"/>
    <property type="molecule type" value="Genomic_DNA"/>
</dbReference>
<feature type="region of interest" description="Disordered" evidence="10">
    <location>
        <begin position="634"/>
        <end position="662"/>
    </location>
</feature>
<feature type="domain" description="PASTA" evidence="13">
    <location>
        <begin position="433"/>
        <end position="500"/>
    </location>
</feature>
<dbReference type="InterPro" id="IPR000719">
    <property type="entry name" value="Prot_kinase_dom"/>
</dbReference>
<dbReference type="SMART" id="SM00740">
    <property type="entry name" value="PASTA"/>
    <property type="match status" value="3"/>
</dbReference>
<comment type="catalytic activity">
    <reaction evidence="7">
        <text>L-threonyl-[protein] + ATP = O-phospho-L-threonyl-[protein] + ADP + H(+)</text>
        <dbReference type="Rhea" id="RHEA:46608"/>
        <dbReference type="Rhea" id="RHEA-COMP:11060"/>
        <dbReference type="Rhea" id="RHEA-COMP:11605"/>
        <dbReference type="ChEBI" id="CHEBI:15378"/>
        <dbReference type="ChEBI" id="CHEBI:30013"/>
        <dbReference type="ChEBI" id="CHEBI:30616"/>
        <dbReference type="ChEBI" id="CHEBI:61977"/>
        <dbReference type="ChEBI" id="CHEBI:456216"/>
        <dbReference type="EC" id="2.7.11.1"/>
    </reaction>
</comment>
<feature type="binding site" evidence="9">
    <location>
        <position position="41"/>
    </location>
    <ligand>
        <name>ATP</name>
        <dbReference type="ChEBI" id="CHEBI:30616"/>
    </ligand>
</feature>
<feature type="domain" description="PASTA" evidence="13">
    <location>
        <begin position="501"/>
        <end position="568"/>
    </location>
</feature>
<dbReference type="GO" id="GO:0004674">
    <property type="term" value="F:protein serine/threonine kinase activity"/>
    <property type="evidence" value="ECO:0007669"/>
    <property type="project" value="UniProtKB-KW"/>
</dbReference>
<evidence type="ECO:0000313" key="15">
    <source>
        <dbReference type="Proteomes" id="UP000095706"/>
    </source>
</evidence>
<dbReference type="InterPro" id="IPR017441">
    <property type="entry name" value="Protein_kinase_ATP_BS"/>
</dbReference>
<evidence type="ECO:0000256" key="2">
    <source>
        <dbReference type="ARBA" id="ARBA00022527"/>
    </source>
</evidence>
<dbReference type="PROSITE" id="PS51178">
    <property type="entry name" value="PASTA"/>
    <property type="match status" value="3"/>
</dbReference>
<dbReference type="Gene3D" id="3.30.200.20">
    <property type="entry name" value="Phosphorylase Kinase, domain 1"/>
    <property type="match status" value="1"/>
</dbReference>
<dbReference type="CDD" id="cd14014">
    <property type="entry name" value="STKc_PknB_like"/>
    <property type="match status" value="1"/>
</dbReference>
<dbReference type="PANTHER" id="PTHR43289:SF34">
    <property type="entry name" value="SERINE_THREONINE-PROTEIN KINASE YBDM-RELATED"/>
    <property type="match status" value="1"/>
</dbReference>
<organism evidence="14 15">
    <name type="scientific">Fusicatenibacter saccharivorans</name>
    <dbReference type="NCBI Taxonomy" id="1150298"/>
    <lineage>
        <taxon>Bacteria</taxon>
        <taxon>Bacillati</taxon>
        <taxon>Bacillota</taxon>
        <taxon>Clostridia</taxon>
        <taxon>Lachnospirales</taxon>
        <taxon>Lachnospiraceae</taxon>
        <taxon>Fusicatenibacter</taxon>
    </lineage>
</organism>
<dbReference type="InterPro" id="IPR011009">
    <property type="entry name" value="Kinase-like_dom_sf"/>
</dbReference>
<dbReference type="Proteomes" id="UP000095706">
    <property type="component" value="Unassembled WGS sequence"/>
</dbReference>
<evidence type="ECO:0000256" key="7">
    <source>
        <dbReference type="ARBA" id="ARBA00047899"/>
    </source>
</evidence>
<feature type="compositionally biased region" description="Basic and acidic residues" evidence="10">
    <location>
        <begin position="315"/>
        <end position="324"/>
    </location>
</feature>
<evidence type="ECO:0000256" key="11">
    <source>
        <dbReference type="SAM" id="Phobius"/>
    </source>
</evidence>
<evidence type="ECO:0000256" key="9">
    <source>
        <dbReference type="PROSITE-ProRule" id="PRU10141"/>
    </source>
</evidence>
<evidence type="ECO:0000259" key="12">
    <source>
        <dbReference type="PROSITE" id="PS50011"/>
    </source>
</evidence>
<feature type="region of interest" description="Disordered" evidence="10">
    <location>
        <begin position="408"/>
        <end position="443"/>
    </location>
</feature>
<feature type="compositionally biased region" description="Low complexity" evidence="10">
    <location>
        <begin position="641"/>
        <end position="662"/>
    </location>
</feature>
<feature type="domain" description="Protein kinase" evidence="12">
    <location>
        <begin position="12"/>
        <end position="271"/>
    </location>
</feature>
<evidence type="ECO:0000256" key="3">
    <source>
        <dbReference type="ARBA" id="ARBA00022679"/>
    </source>
</evidence>
<sequence length="755" mass="81179">MLKEGVILGERYEIISRIGSGGMADVYKAKDHKLNRMVAVKVLKPEFREDKTFIRKFRTEAQAAAGLSHPNIVNVYDVGEDRGVYYIVMELVEGITLKDYIDRKGKLSVKEATSIAIQVSLGLEAAHNRNIVHRDVKPQNIIISTDGKVKLSDFGIAKATSSNTISSNVMGSVHYSSPEQVRGGYSDYKSDIYSLGITMYEMVTGRVPFDGDTTVAIAIKHLQEEIESPSKYTPNLPFALEQIILKCTQKSPDRRYNNMAELIDDLKHSLMEPQGNFVKVTPLSSHAETVMVSAEELSQIRSGAAAKANAQTAEEPARKRYSKIEDEEEDEDYSYEDEEDEDEDEEEDDRDSYDEDDDDSYYDDDDDDDKAGNKLEKIITIGGFAIAAIIICMLIYFIAQAAGIVGGKGPTAASSSSASSSSSTEVVSSSSKEEEKVTVPDLTNKTEADATALANSLKLGVVNGGTEASDVIEAGKICRQDLTPGTKVDKNATITYYVSSGKETVTIPTGIVGTQKDAASAALTQLGLQVSTTEDFSDTVAEGYVISVDPAEGSQVAPESTVTLVVSKGSKDAEEIAIRDVIGLDEETAKSILSDFNIIVKTGTSSKVAEGEVMEVDPAVGTKVKKGSDVTIYVNSPSAQPTTPDENTPTPTPAEPGANTATDVTWSCSQTLSAPDQYQGGIAKIELIQDDGNGNETSITVMDGQAITSWPYSVNTNWSASSSASSTGRIVFYEMDSSGSYQAIAQYPSVPLSEG</sequence>
<accession>A0A174BQX3</accession>
<feature type="compositionally biased region" description="Basic and acidic residues" evidence="10">
    <location>
        <begin position="431"/>
        <end position="443"/>
    </location>
</feature>
<feature type="compositionally biased region" description="Acidic residues" evidence="10">
    <location>
        <begin position="325"/>
        <end position="369"/>
    </location>
</feature>
<evidence type="ECO:0000313" key="14">
    <source>
        <dbReference type="EMBL" id="CUO03491.1"/>
    </source>
</evidence>
<keyword evidence="4 9" id="KW-0547">Nucleotide-binding</keyword>
<proteinExistence type="predicted"/>
<keyword evidence="11" id="KW-1133">Transmembrane helix</keyword>
<dbReference type="Pfam" id="PF00069">
    <property type="entry name" value="Pkinase"/>
    <property type="match status" value="1"/>
</dbReference>
<evidence type="ECO:0000256" key="4">
    <source>
        <dbReference type="ARBA" id="ARBA00022741"/>
    </source>
</evidence>
<evidence type="ECO:0000259" key="13">
    <source>
        <dbReference type="PROSITE" id="PS51178"/>
    </source>
</evidence>
<feature type="transmembrane region" description="Helical" evidence="11">
    <location>
        <begin position="378"/>
        <end position="399"/>
    </location>
</feature>
<dbReference type="NCBIfam" id="NF033483">
    <property type="entry name" value="PknB_PASTA_kin"/>
    <property type="match status" value="1"/>
</dbReference>
<evidence type="ECO:0000256" key="8">
    <source>
        <dbReference type="ARBA" id="ARBA00048679"/>
    </source>
</evidence>
<feature type="region of interest" description="Disordered" evidence="10">
    <location>
        <begin position="303"/>
        <end position="369"/>
    </location>
</feature>
<keyword evidence="5 14" id="KW-0418">Kinase</keyword>
<gene>
    <name evidence="14" type="primary">prkC</name>
    <name evidence="14" type="ORF">ERS852406_01124</name>
</gene>
<evidence type="ECO:0000256" key="1">
    <source>
        <dbReference type="ARBA" id="ARBA00012513"/>
    </source>
</evidence>
<dbReference type="Pfam" id="PF03793">
    <property type="entry name" value="PASTA"/>
    <property type="match status" value="3"/>
</dbReference>
<dbReference type="GO" id="GO:0005524">
    <property type="term" value="F:ATP binding"/>
    <property type="evidence" value="ECO:0007669"/>
    <property type="project" value="UniProtKB-UniRule"/>
</dbReference>
<dbReference type="InterPro" id="IPR005543">
    <property type="entry name" value="PASTA_dom"/>
</dbReference>
<dbReference type="AlphaFoldDB" id="A0A174BQX3"/>
<dbReference type="GO" id="GO:0106310">
    <property type="term" value="F:protein serine kinase activity"/>
    <property type="evidence" value="ECO:0007669"/>
    <property type="project" value="RHEA"/>
</dbReference>